<evidence type="ECO:0000313" key="2">
    <source>
        <dbReference type="Proteomes" id="UP000064893"/>
    </source>
</evidence>
<organism evidence="1 2">
    <name type="scientific">Salinivirga cyanobacteriivorans</name>
    <dbReference type="NCBI Taxonomy" id="1307839"/>
    <lineage>
        <taxon>Bacteria</taxon>
        <taxon>Pseudomonadati</taxon>
        <taxon>Bacteroidota</taxon>
        <taxon>Bacteroidia</taxon>
        <taxon>Bacteroidales</taxon>
        <taxon>Salinivirgaceae</taxon>
        <taxon>Salinivirga</taxon>
    </lineage>
</organism>
<dbReference type="RefSeq" id="WP_057953517.1">
    <property type="nucleotide sequence ID" value="NZ_CP013118.1"/>
</dbReference>
<proteinExistence type="predicted"/>
<dbReference type="OrthoDB" id="9770793at2"/>
<sequence>MPAELLVIVTRGELQENRHYGHIAVVDYNGKKVFSRGEPDYITYFRSAAKPIQAMEVITSGAYDRYKFSDKELSIMCASHYGEKIHRNAVKAILSKIGLNKNSLLCGKTTSLNSAYAIEMALQGYGPDVLFNDCSGKHAGFLAICRHEKYDFDDYIQLSHPLQQRISKRIAHMCEYEPENIIHGTDGCGVPVHGMPISRMALGYAKLAKPDNLTAQESGSAKIITNAMATNPEMLSGTGGFCTALNAVTKGRLFGKIGAEAVYCVGNQSNGQGLAIKLEDGNLWRLPPIVIKTLKDLNWLTDRELRELSNFAKISVKNKHDEVVGYTSAYLGNDSK</sequence>
<dbReference type="Proteomes" id="UP000064893">
    <property type="component" value="Chromosome"/>
</dbReference>
<reference evidence="1 2" key="1">
    <citation type="submission" date="2015-11" db="EMBL/GenBank/DDBJ databases">
        <title>Description and complete genome sequence of a novel strain predominating in hypersaline microbial mats and representing a new family of the Bacteriodetes phylum.</title>
        <authorList>
            <person name="Spring S."/>
            <person name="Bunk B."/>
            <person name="Sproer C."/>
            <person name="Klenk H.-P."/>
        </authorList>
    </citation>
    <scope>NUCLEOTIDE SEQUENCE [LARGE SCALE GENOMIC DNA]</scope>
    <source>
        <strain evidence="1 2">L21-Spi-D4</strain>
    </source>
</reference>
<dbReference type="KEGG" id="blq:L21SP5_02493"/>
<dbReference type="PATRIC" id="fig|1307839.3.peg.2619"/>
<dbReference type="PANTHER" id="PTHR42110:SF1">
    <property type="entry name" value="L-ASPARAGINASE, PUTATIVE (AFU_ORTHOLOGUE AFUA_3G11890)-RELATED"/>
    <property type="match status" value="1"/>
</dbReference>
<accession>A0A0S2I1Q4</accession>
<dbReference type="Pfam" id="PF06089">
    <property type="entry name" value="Asparaginase_II"/>
    <property type="match status" value="1"/>
</dbReference>
<protein>
    <submittedName>
        <fullName evidence="1">L-asparaginase II</fullName>
    </submittedName>
</protein>
<name>A0A0S2I1Q4_9BACT</name>
<evidence type="ECO:0000313" key="1">
    <source>
        <dbReference type="EMBL" id="ALO16117.1"/>
    </source>
</evidence>
<dbReference type="PANTHER" id="PTHR42110">
    <property type="entry name" value="L-ASPARAGINASE, PUTATIVE (AFU_ORTHOLOGUE AFUA_3G11890)-RELATED"/>
    <property type="match status" value="1"/>
</dbReference>
<dbReference type="InterPro" id="IPR010349">
    <property type="entry name" value="Asparaginase_II"/>
</dbReference>
<dbReference type="AlphaFoldDB" id="A0A0S2I1Q4"/>
<dbReference type="STRING" id="1307839.L21SP5_02493"/>
<keyword evidence="2" id="KW-1185">Reference proteome</keyword>
<dbReference type="EMBL" id="CP013118">
    <property type="protein sequence ID" value="ALO16117.1"/>
    <property type="molecule type" value="Genomic_DNA"/>
</dbReference>
<gene>
    <name evidence="1" type="ORF">L21SP5_02493</name>
</gene>